<dbReference type="RefSeq" id="WP_055114986.1">
    <property type="nucleotide sequence ID" value="NZ_CXWA01000002.1"/>
</dbReference>
<organism evidence="1 2">
    <name type="scientific">Roseibium album</name>
    <dbReference type="NCBI Taxonomy" id="311410"/>
    <lineage>
        <taxon>Bacteria</taxon>
        <taxon>Pseudomonadati</taxon>
        <taxon>Pseudomonadota</taxon>
        <taxon>Alphaproteobacteria</taxon>
        <taxon>Hyphomicrobiales</taxon>
        <taxon>Stappiaceae</taxon>
        <taxon>Roseibium</taxon>
    </lineage>
</organism>
<evidence type="ECO:0000313" key="1">
    <source>
        <dbReference type="EMBL" id="CTQ66549.1"/>
    </source>
</evidence>
<dbReference type="GeneID" id="97668570"/>
<evidence type="ECO:0000313" key="2">
    <source>
        <dbReference type="Proteomes" id="UP000049983"/>
    </source>
</evidence>
<accession>A0A0M6Z6S2</accession>
<dbReference type="EMBL" id="CXWC01000002">
    <property type="protein sequence ID" value="CTQ66549.1"/>
    <property type="molecule type" value="Genomic_DNA"/>
</dbReference>
<dbReference type="AlphaFoldDB" id="A0A0M6Z6S2"/>
<protein>
    <submittedName>
        <fullName evidence="1">Uncharacterized protein</fullName>
    </submittedName>
</protein>
<keyword evidence="2" id="KW-1185">Reference proteome</keyword>
<dbReference type="Proteomes" id="UP000049983">
    <property type="component" value="Unassembled WGS sequence"/>
</dbReference>
<sequence length="255" mass="27840">MEDDLETVLEQIEGYLQDAQGLVNAAENAVCTLEEVVTNQLQQSAGTLSAVLAAVATIQLVTNEEALEHEFGQIAEALFLPVEEHIDKAIEVLETSFDPLEPIDTPESEVEEKFDALAELVNDATDDILEANDLFNGAITASSDTFTAELEQWREQIATAQEGLEETVDAFLIERGDELSRLDQELSDQLTGKLGADMSNATQTIDAWFTKAEKAMDTAESVLNKGVGKVNDVLEPVADLQEKIKALRPIMELMA</sequence>
<gene>
    <name evidence="1" type="ORF">LA5096_01140</name>
</gene>
<proteinExistence type="predicted"/>
<name>A0A0M6Z6S2_9HYPH</name>
<reference evidence="2" key="1">
    <citation type="submission" date="2015-07" db="EMBL/GenBank/DDBJ databases">
        <authorList>
            <person name="Rodrigo-Torres Lidia"/>
            <person name="Arahal R.David."/>
        </authorList>
    </citation>
    <scope>NUCLEOTIDE SEQUENCE [LARGE SCALE GENOMIC DNA]</scope>
    <source>
        <strain evidence="2">CECT 5096</strain>
    </source>
</reference>
<dbReference type="STRING" id="311410.LA5095_02284"/>